<sequence length="314" mass="35453">MSSENQALSGFVSIGQDVYLSRPVTSIPNEARDPTVIIIFGWMGAQPSHLKKYTAVYEELYPSSTQVLVRCHWSTFWTTQVALRNRVMPVLELLEDRGCIPVRVKLDDFSSVLVHVFSFGGLYQLHALHQLIALRHSVLPMMPSASSYATPRAALILDSSPTYGGLASAIRSFTAAIKNPVVWCIIVAFLCLDHWIRQLLIFLRILPKGDWIYRICMAFNTPSVRASTPQGRSATFIPWMTQDAPRLYLYSRKDELVAFRDVERHAAEAKAAAGLRDVRLETFEDTPHVAHATKYPDRYWGAVKDLWRSVTGEI</sequence>
<dbReference type="EMBL" id="ML208530">
    <property type="protein sequence ID" value="TFK63304.1"/>
    <property type="molecule type" value="Genomic_DNA"/>
</dbReference>
<keyword evidence="2" id="KW-1185">Reference proteome</keyword>
<dbReference type="Proteomes" id="UP000308600">
    <property type="component" value="Unassembled WGS sequence"/>
</dbReference>
<organism evidence="1 2">
    <name type="scientific">Pluteus cervinus</name>
    <dbReference type="NCBI Taxonomy" id="181527"/>
    <lineage>
        <taxon>Eukaryota</taxon>
        <taxon>Fungi</taxon>
        <taxon>Dikarya</taxon>
        <taxon>Basidiomycota</taxon>
        <taxon>Agaricomycotina</taxon>
        <taxon>Agaricomycetes</taxon>
        <taxon>Agaricomycetidae</taxon>
        <taxon>Agaricales</taxon>
        <taxon>Pluteineae</taxon>
        <taxon>Pluteaceae</taxon>
        <taxon>Pluteus</taxon>
    </lineage>
</organism>
<evidence type="ECO:0000313" key="2">
    <source>
        <dbReference type="Proteomes" id="UP000308600"/>
    </source>
</evidence>
<protein>
    <submittedName>
        <fullName evidence="1">Uncharacterized protein</fullName>
    </submittedName>
</protein>
<proteinExistence type="predicted"/>
<gene>
    <name evidence="1" type="ORF">BDN72DRAFT_882181</name>
</gene>
<reference evidence="1 2" key="1">
    <citation type="journal article" date="2019" name="Nat. Ecol. Evol.">
        <title>Megaphylogeny resolves global patterns of mushroom evolution.</title>
        <authorList>
            <person name="Varga T."/>
            <person name="Krizsan K."/>
            <person name="Foldi C."/>
            <person name="Dima B."/>
            <person name="Sanchez-Garcia M."/>
            <person name="Sanchez-Ramirez S."/>
            <person name="Szollosi G.J."/>
            <person name="Szarkandi J.G."/>
            <person name="Papp V."/>
            <person name="Albert L."/>
            <person name="Andreopoulos W."/>
            <person name="Angelini C."/>
            <person name="Antonin V."/>
            <person name="Barry K.W."/>
            <person name="Bougher N.L."/>
            <person name="Buchanan P."/>
            <person name="Buyck B."/>
            <person name="Bense V."/>
            <person name="Catcheside P."/>
            <person name="Chovatia M."/>
            <person name="Cooper J."/>
            <person name="Damon W."/>
            <person name="Desjardin D."/>
            <person name="Finy P."/>
            <person name="Geml J."/>
            <person name="Haridas S."/>
            <person name="Hughes K."/>
            <person name="Justo A."/>
            <person name="Karasinski D."/>
            <person name="Kautmanova I."/>
            <person name="Kiss B."/>
            <person name="Kocsube S."/>
            <person name="Kotiranta H."/>
            <person name="LaButti K.M."/>
            <person name="Lechner B.E."/>
            <person name="Liimatainen K."/>
            <person name="Lipzen A."/>
            <person name="Lukacs Z."/>
            <person name="Mihaltcheva S."/>
            <person name="Morgado L.N."/>
            <person name="Niskanen T."/>
            <person name="Noordeloos M.E."/>
            <person name="Ohm R.A."/>
            <person name="Ortiz-Santana B."/>
            <person name="Ovrebo C."/>
            <person name="Racz N."/>
            <person name="Riley R."/>
            <person name="Savchenko A."/>
            <person name="Shiryaev A."/>
            <person name="Soop K."/>
            <person name="Spirin V."/>
            <person name="Szebenyi C."/>
            <person name="Tomsovsky M."/>
            <person name="Tulloss R.E."/>
            <person name="Uehling J."/>
            <person name="Grigoriev I.V."/>
            <person name="Vagvolgyi C."/>
            <person name="Papp T."/>
            <person name="Martin F.M."/>
            <person name="Miettinen O."/>
            <person name="Hibbett D.S."/>
            <person name="Nagy L.G."/>
        </authorList>
    </citation>
    <scope>NUCLEOTIDE SEQUENCE [LARGE SCALE GENOMIC DNA]</scope>
    <source>
        <strain evidence="1 2">NL-1719</strain>
    </source>
</reference>
<accession>A0ACD3ADA2</accession>
<name>A0ACD3ADA2_9AGAR</name>
<evidence type="ECO:0000313" key="1">
    <source>
        <dbReference type="EMBL" id="TFK63304.1"/>
    </source>
</evidence>